<dbReference type="InterPro" id="IPR036013">
    <property type="entry name" value="Band_7/SPFH_dom_sf"/>
</dbReference>
<dbReference type="RefSeq" id="WP_237606638.1">
    <property type="nucleotide sequence ID" value="NZ_JAIRBB010000001.1"/>
</dbReference>
<dbReference type="EMBL" id="JAIRBB010000001">
    <property type="protein sequence ID" value="MCG2429897.1"/>
    <property type="molecule type" value="Genomic_DNA"/>
</dbReference>
<evidence type="ECO:0000256" key="3">
    <source>
        <dbReference type="ARBA" id="ARBA00007161"/>
    </source>
</evidence>
<dbReference type="Gene3D" id="3.30.479.30">
    <property type="entry name" value="Band 7 domain"/>
    <property type="match status" value="1"/>
</dbReference>
<evidence type="ECO:0000313" key="9">
    <source>
        <dbReference type="EMBL" id="MCG2429897.1"/>
    </source>
</evidence>
<reference evidence="9" key="1">
    <citation type="submission" date="2021-09" db="EMBL/GenBank/DDBJ databases">
        <title>Genome of Aequorivita sp. strain F64183.</title>
        <authorList>
            <person name="Wang Y."/>
        </authorList>
    </citation>
    <scope>NUCLEOTIDE SEQUENCE</scope>
    <source>
        <strain evidence="9">F64183</strain>
    </source>
</reference>
<protein>
    <submittedName>
        <fullName evidence="9">Flotillin family protein</fullName>
    </submittedName>
</protein>
<keyword evidence="7" id="KW-1133">Transmembrane helix</keyword>
<evidence type="ECO:0000256" key="1">
    <source>
        <dbReference type="ARBA" id="ARBA00004167"/>
    </source>
</evidence>
<evidence type="ECO:0000313" key="10">
    <source>
        <dbReference type="Proteomes" id="UP001139462"/>
    </source>
</evidence>
<dbReference type="InterPro" id="IPR001107">
    <property type="entry name" value="Band_7"/>
</dbReference>
<keyword evidence="7" id="KW-0812">Transmembrane</keyword>
<name>A0A9X1U572_9FLAO</name>
<evidence type="ECO:0000256" key="2">
    <source>
        <dbReference type="ARBA" id="ARBA00004236"/>
    </source>
</evidence>
<dbReference type="InterPro" id="IPR027705">
    <property type="entry name" value="Flotillin_fam"/>
</dbReference>
<evidence type="ECO:0000256" key="4">
    <source>
        <dbReference type="ARBA" id="ARBA00022475"/>
    </source>
</evidence>
<proteinExistence type="inferred from homology"/>
<evidence type="ECO:0000256" key="6">
    <source>
        <dbReference type="SAM" id="Coils"/>
    </source>
</evidence>
<keyword evidence="4" id="KW-1003">Cell membrane</keyword>
<feature type="transmembrane region" description="Helical" evidence="7">
    <location>
        <begin position="12"/>
        <end position="32"/>
    </location>
</feature>
<dbReference type="SMART" id="SM00244">
    <property type="entry name" value="PHB"/>
    <property type="match status" value="1"/>
</dbReference>
<gene>
    <name evidence="9" type="ORF">K8344_02095</name>
</gene>
<dbReference type="PANTHER" id="PTHR13806">
    <property type="entry name" value="FLOTILLIN-RELATED"/>
    <property type="match status" value="1"/>
</dbReference>
<feature type="coiled-coil region" evidence="6">
    <location>
        <begin position="282"/>
        <end position="309"/>
    </location>
</feature>
<comment type="similarity">
    <text evidence="3">Belongs to the band 7/mec-2 family. Flotillin subfamily.</text>
</comment>
<evidence type="ECO:0000256" key="7">
    <source>
        <dbReference type="SAM" id="Phobius"/>
    </source>
</evidence>
<keyword evidence="5 7" id="KW-0472">Membrane</keyword>
<dbReference type="Proteomes" id="UP001139462">
    <property type="component" value="Unassembled WGS sequence"/>
</dbReference>
<sequence length="469" mass="51482">MTFFSLQVESFAPLLAIGFAILFVFIILITFIRRYKRCPSDRILVVYGKVGSGNSARCVHGGAAFIWPVIQDYEYLDLTPMSIEVNLVNALSKQNIRVNVPSRFTIGISTEPAVMQNAAERLLGLGLEQIQELAKEIIFGQLRLVVASMDIEEINNDRDKFLTNISNSVESELKKVGLKLINVNITDIVDESGYIEALGKEAAAHAINAARKSVAEKNRDGSIGEANAVQNQRTQVAAANAQAVEGENIAKINVANSDSLRRQREAEAERVAIASEKVQSAKALEESYIAEKEAEITRAERERSTQLADIIVPAEIDKRKVEIDAEAEAEKIRRQAKGEADAILFKAQAEAKGIFEILTKQAEGFDRIVKAAGNNSKDAVLLLIADKLPELVKLQSEAIKNIKIDKVTVWENGSSKDGKTATSNFISGMYGSVPPLQEMFNMAGMELPEYLKGKKIEDNAEANEDGLKE</sequence>
<dbReference type="GO" id="GO:0005886">
    <property type="term" value="C:plasma membrane"/>
    <property type="evidence" value="ECO:0007669"/>
    <property type="project" value="UniProtKB-SubCell"/>
</dbReference>
<accession>A0A9X1U572</accession>
<organism evidence="9 10">
    <name type="scientific">Aequorivita xiaoshiensis</name>
    <dbReference type="NCBI Taxonomy" id="2874476"/>
    <lineage>
        <taxon>Bacteria</taxon>
        <taxon>Pseudomonadati</taxon>
        <taxon>Bacteroidota</taxon>
        <taxon>Flavobacteriia</taxon>
        <taxon>Flavobacteriales</taxon>
        <taxon>Flavobacteriaceae</taxon>
        <taxon>Aequorivita</taxon>
    </lineage>
</organism>
<keyword evidence="10" id="KW-1185">Reference proteome</keyword>
<comment type="subcellular location">
    <subcellularLocation>
        <location evidence="2">Cell membrane</location>
    </subcellularLocation>
    <subcellularLocation>
        <location evidence="1">Membrane</location>
        <topology evidence="1">Single-pass membrane protein</topology>
    </subcellularLocation>
</comment>
<dbReference type="SUPFAM" id="SSF117892">
    <property type="entry name" value="Band 7/SPFH domain"/>
    <property type="match status" value="1"/>
</dbReference>
<evidence type="ECO:0000259" key="8">
    <source>
        <dbReference type="SMART" id="SM00244"/>
    </source>
</evidence>
<comment type="caution">
    <text evidence="9">The sequence shown here is derived from an EMBL/GenBank/DDBJ whole genome shotgun (WGS) entry which is preliminary data.</text>
</comment>
<feature type="domain" description="Band 7" evidence="8">
    <location>
        <begin position="33"/>
        <end position="202"/>
    </location>
</feature>
<dbReference type="CDD" id="cd03399">
    <property type="entry name" value="SPFH_flotillin"/>
    <property type="match status" value="1"/>
</dbReference>
<dbReference type="AlphaFoldDB" id="A0A9X1U572"/>
<dbReference type="Pfam" id="PF01145">
    <property type="entry name" value="Band_7"/>
    <property type="match status" value="1"/>
</dbReference>
<keyword evidence="6" id="KW-0175">Coiled coil</keyword>
<dbReference type="PANTHER" id="PTHR13806:SF31">
    <property type="entry name" value="FLOTILLIN-LIKE PROTEIN 1-RELATED"/>
    <property type="match status" value="1"/>
</dbReference>
<evidence type="ECO:0000256" key="5">
    <source>
        <dbReference type="ARBA" id="ARBA00023136"/>
    </source>
</evidence>